<protein>
    <recommendedName>
        <fullName evidence="1">DAGKc domain-containing protein</fullName>
    </recommendedName>
</protein>
<comment type="caution">
    <text evidence="2">The sequence shown here is derived from an EMBL/GenBank/DDBJ whole genome shotgun (WGS) entry which is preliminary data.</text>
</comment>
<reference evidence="2 3" key="1">
    <citation type="submission" date="2019-01" db="EMBL/GenBank/DDBJ databases">
        <authorList>
            <person name="Chen W.-M."/>
        </authorList>
    </citation>
    <scope>NUCLEOTIDE SEQUENCE [LARGE SCALE GENOMIC DNA]</scope>
    <source>
        <strain evidence="2 3">FSY-15</strain>
    </source>
</reference>
<dbReference type="PANTHER" id="PTHR12358:SF106">
    <property type="entry name" value="LIPID KINASE YEGS"/>
    <property type="match status" value="1"/>
</dbReference>
<evidence type="ECO:0000313" key="2">
    <source>
        <dbReference type="EMBL" id="RVU26846.1"/>
    </source>
</evidence>
<dbReference type="EMBL" id="SACY01000001">
    <property type="protein sequence ID" value="RVU26846.1"/>
    <property type="molecule type" value="Genomic_DNA"/>
</dbReference>
<dbReference type="InterPro" id="IPR001206">
    <property type="entry name" value="Diacylglycerol_kinase_cat_dom"/>
</dbReference>
<dbReference type="Pfam" id="PF00781">
    <property type="entry name" value="DAGK_cat"/>
    <property type="match status" value="1"/>
</dbReference>
<dbReference type="SMART" id="SM00046">
    <property type="entry name" value="DAGKc"/>
    <property type="match status" value="1"/>
</dbReference>
<dbReference type="Gene3D" id="3.40.50.10330">
    <property type="entry name" value="Probable inorganic polyphosphate/atp-NAD kinase, domain 1"/>
    <property type="match status" value="1"/>
</dbReference>
<dbReference type="Gene3D" id="2.60.200.40">
    <property type="match status" value="1"/>
</dbReference>
<dbReference type="InterPro" id="IPR017438">
    <property type="entry name" value="ATP-NAD_kinase_N"/>
</dbReference>
<dbReference type="PROSITE" id="PS50146">
    <property type="entry name" value="DAGK"/>
    <property type="match status" value="1"/>
</dbReference>
<keyword evidence="3" id="KW-1185">Reference proteome</keyword>
<evidence type="ECO:0000313" key="3">
    <source>
        <dbReference type="Proteomes" id="UP000282832"/>
    </source>
</evidence>
<dbReference type="AlphaFoldDB" id="A0A437PX47"/>
<dbReference type="PANTHER" id="PTHR12358">
    <property type="entry name" value="SPHINGOSINE KINASE"/>
    <property type="match status" value="1"/>
</dbReference>
<dbReference type="RefSeq" id="WP_127802397.1">
    <property type="nucleotide sequence ID" value="NZ_SACY01000001.1"/>
</dbReference>
<sequence>MIYFIYNPNSGSKGTLNSEQILSKLNKIPNSKVLITQYPNHATEFVNEILPLNPERIIAIGGDGTINEVAKNLIGTQIPLGIIPKGSGNGLARHLDLYKPFDQALEIALKSQNFINSDVAYFNNKPFFCTAGIGFDAAVANDFSKSKTRGFINYIISSFRINNSYQSIEVKFENDKFFEPYFSITFANANQFGNHAYISPGSNLTDQNFELIKIKPINFFKKIQLGISLFLKTIENQNFVELSSTSNCKLKAKGNGFYHLDGEIGTWENLELNVSIQSEALKIIIPN</sequence>
<name>A0A437PX47_9BACT</name>
<dbReference type="GO" id="GO:0016301">
    <property type="term" value="F:kinase activity"/>
    <property type="evidence" value="ECO:0007669"/>
    <property type="project" value="InterPro"/>
</dbReference>
<dbReference type="GO" id="GO:0005886">
    <property type="term" value="C:plasma membrane"/>
    <property type="evidence" value="ECO:0007669"/>
    <property type="project" value="TreeGrafter"/>
</dbReference>
<proteinExistence type="predicted"/>
<gene>
    <name evidence="2" type="ORF">EOJ36_02290</name>
</gene>
<evidence type="ECO:0000259" key="1">
    <source>
        <dbReference type="PROSITE" id="PS50146"/>
    </source>
</evidence>
<dbReference type="SUPFAM" id="SSF111331">
    <property type="entry name" value="NAD kinase/diacylglycerol kinase-like"/>
    <property type="match status" value="1"/>
</dbReference>
<dbReference type="InterPro" id="IPR050187">
    <property type="entry name" value="Lipid_Phosphate_FormReg"/>
</dbReference>
<dbReference type="InterPro" id="IPR016064">
    <property type="entry name" value="NAD/diacylglycerol_kinase_sf"/>
</dbReference>
<organism evidence="2 3">
    <name type="scientific">Sandaracinomonas limnophila</name>
    <dbReference type="NCBI Taxonomy" id="1862386"/>
    <lineage>
        <taxon>Bacteria</taxon>
        <taxon>Pseudomonadati</taxon>
        <taxon>Bacteroidota</taxon>
        <taxon>Cytophagia</taxon>
        <taxon>Cytophagales</taxon>
        <taxon>Flectobacillaceae</taxon>
        <taxon>Sandaracinomonas</taxon>
    </lineage>
</organism>
<dbReference type="Proteomes" id="UP000282832">
    <property type="component" value="Unassembled WGS sequence"/>
</dbReference>
<accession>A0A437PX47</accession>
<dbReference type="OrthoDB" id="9786026at2"/>
<feature type="domain" description="DAGKc" evidence="1">
    <location>
        <begin position="1"/>
        <end position="126"/>
    </location>
</feature>